<dbReference type="GO" id="GO:0000160">
    <property type="term" value="P:phosphorelay signal transduction system"/>
    <property type="evidence" value="ECO:0007669"/>
    <property type="project" value="UniProtKB-KW"/>
</dbReference>
<keyword evidence="2" id="KW-0805">Transcription regulation</keyword>
<dbReference type="Proteomes" id="UP001291623">
    <property type="component" value="Unassembled WGS sequence"/>
</dbReference>
<evidence type="ECO:0000256" key="1">
    <source>
        <dbReference type="ARBA" id="ARBA00023012"/>
    </source>
</evidence>
<dbReference type="InterPro" id="IPR011006">
    <property type="entry name" value="CheY-like_superfamily"/>
</dbReference>
<proteinExistence type="predicted"/>
<dbReference type="Gene3D" id="3.40.50.2300">
    <property type="match status" value="1"/>
</dbReference>
<evidence type="ECO:0000313" key="5">
    <source>
        <dbReference type="EMBL" id="KAK4380116.1"/>
    </source>
</evidence>
<organism evidence="5 6">
    <name type="scientific">Anisodus tanguticus</name>
    <dbReference type="NCBI Taxonomy" id="243964"/>
    <lineage>
        <taxon>Eukaryota</taxon>
        <taxon>Viridiplantae</taxon>
        <taxon>Streptophyta</taxon>
        <taxon>Embryophyta</taxon>
        <taxon>Tracheophyta</taxon>
        <taxon>Spermatophyta</taxon>
        <taxon>Magnoliopsida</taxon>
        <taxon>eudicotyledons</taxon>
        <taxon>Gunneridae</taxon>
        <taxon>Pentapetalae</taxon>
        <taxon>asterids</taxon>
        <taxon>lamiids</taxon>
        <taxon>Solanales</taxon>
        <taxon>Solanaceae</taxon>
        <taxon>Solanoideae</taxon>
        <taxon>Hyoscyameae</taxon>
        <taxon>Anisodus</taxon>
    </lineage>
</organism>
<evidence type="ECO:0000256" key="3">
    <source>
        <dbReference type="ARBA" id="ARBA00023163"/>
    </source>
</evidence>
<evidence type="ECO:0000256" key="2">
    <source>
        <dbReference type="ARBA" id="ARBA00023015"/>
    </source>
</evidence>
<dbReference type="PANTHER" id="PTHR43874:SF19">
    <property type="entry name" value="RESPONSE REGULATOR 23-RELATED"/>
    <property type="match status" value="1"/>
</dbReference>
<dbReference type="SUPFAM" id="SSF52172">
    <property type="entry name" value="CheY-like"/>
    <property type="match status" value="1"/>
</dbReference>
<dbReference type="Pfam" id="PF00072">
    <property type="entry name" value="Response_reg"/>
    <property type="match status" value="1"/>
</dbReference>
<reference evidence="5" key="1">
    <citation type="submission" date="2023-12" db="EMBL/GenBank/DDBJ databases">
        <title>Genome assembly of Anisodus tanguticus.</title>
        <authorList>
            <person name="Wang Y.-J."/>
        </authorList>
    </citation>
    <scope>NUCLEOTIDE SEQUENCE</scope>
    <source>
        <strain evidence="5">KB-2021</strain>
        <tissue evidence="5">Leaf</tissue>
    </source>
</reference>
<sequence length="102" mass="11389">MGGEMVVSNNSCEIDKICETINTMIVVDDTTIAALLKKLKYKVVTAKNAKDAFCILLTEADTFDLVVTDVHMPEMNDFELHQVIAKEFDISAVFEFLLICVL</sequence>
<dbReference type="InterPro" id="IPR045279">
    <property type="entry name" value="ARR-like"/>
</dbReference>
<keyword evidence="6" id="KW-1185">Reference proteome</keyword>
<keyword evidence="3" id="KW-0804">Transcription</keyword>
<protein>
    <recommendedName>
        <fullName evidence="4">Response regulatory domain-containing protein</fullName>
    </recommendedName>
</protein>
<evidence type="ECO:0000259" key="4">
    <source>
        <dbReference type="Pfam" id="PF00072"/>
    </source>
</evidence>
<dbReference type="PANTHER" id="PTHR43874">
    <property type="entry name" value="TWO-COMPONENT RESPONSE REGULATOR"/>
    <property type="match status" value="1"/>
</dbReference>
<dbReference type="AlphaFoldDB" id="A0AAE1T218"/>
<feature type="domain" description="Response regulatory" evidence="4">
    <location>
        <begin position="31"/>
        <end position="87"/>
    </location>
</feature>
<gene>
    <name evidence="5" type="ORF">RND71_001978</name>
</gene>
<accession>A0AAE1T218</accession>
<keyword evidence="1" id="KW-0902">Two-component regulatory system</keyword>
<evidence type="ECO:0000313" key="6">
    <source>
        <dbReference type="Proteomes" id="UP001291623"/>
    </source>
</evidence>
<comment type="caution">
    <text evidence="5">The sequence shown here is derived from an EMBL/GenBank/DDBJ whole genome shotgun (WGS) entry which is preliminary data.</text>
</comment>
<name>A0AAE1T218_9SOLA</name>
<dbReference type="GO" id="GO:0009736">
    <property type="term" value="P:cytokinin-activated signaling pathway"/>
    <property type="evidence" value="ECO:0007669"/>
    <property type="project" value="InterPro"/>
</dbReference>
<dbReference type="InterPro" id="IPR001789">
    <property type="entry name" value="Sig_transdc_resp-reg_receiver"/>
</dbReference>
<dbReference type="EMBL" id="JAVYJV010000001">
    <property type="protein sequence ID" value="KAK4380116.1"/>
    <property type="molecule type" value="Genomic_DNA"/>
</dbReference>